<proteinExistence type="predicted"/>
<organism evidence="2 3">
    <name type="scientific">Botrytis porri</name>
    <dbReference type="NCBI Taxonomy" id="87229"/>
    <lineage>
        <taxon>Eukaryota</taxon>
        <taxon>Fungi</taxon>
        <taxon>Dikarya</taxon>
        <taxon>Ascomycota</taxon>
        <taxon>Pezizomycotina</taxon>
        <taxon>Leotiomycetes</taxon>
        <taxon>Helotiales</taxon>
        <taxon>Sclerotiniaceae</taxon>
        <taxon>Botrytis</taxon>
    </lineage>
</organism>
<keyword evidence="3" id="KW-1185">Reference proteome</keyword>
<evidence type="ECO:0000256" key="1">
    <source>
        <dbReference type="SAM" id="MobiDB-lite"/>
    </source>
</evidence>
<name>A0A4Z1KZY5_9HELO</name>
<dbReference type="EMBL" id="PQXO01000079">
    <property type="protein sequence ID" value="TGO90104.1"/>
    <property type="molecule type" value="Genomic_DNA"/>
</dbReference>
<sequence length="70" mass="8041">MTRHKVLEEVKEPRNIFETTSEDSLIDYKNFEGSDSADASGDMENVEKPAAKRARYDCNSVDTKQKSIQW</sequence>
<reference evidence="2 3" key="1">
    <citation type="submission" date="2017-12" db="EMBL/GenBank/DDBJ databases">
        <title>Comparative genomics of Botrytis spp.</title>
        <authorList>
            <person name="Valero-Jimenez C.A."/>
            <person name="Tapia P."/>
            <person name="Veloso J."/>
            <person name="Silva-Moreno E."/>
            <person name="Staats M."/>
            <person name="Valdes J.H."/>
            <person name="Van Kan J.A.L."/>
        </authorList>
    </citation>
    <scope>NUCLEOTIDE SEQUENCE [LARGE SCALE GENOMIC DNA]</scope>
    <source>
        <strain evidence="2 3">MUCL3349</strain>
    </source>
</reference>
<accession>A0A4Z1KZY5</accession>
<dbReference type="STRING" id="87229.A0A4Z1KZY5"/>
<feature type="compositionally biased region" description="Polar residues" evidence="1">
    <location>
        <begin position="60"/>
        <end position="70"/>
    </location>
</feature>
<evidence type="ECO:0000313" key="3">
    <source>
        <dbReference type="Proteomes" id="UP000297280"/>
    </source>
</evidence>
<evidence type="ECO:0000313" key="2">
    <source>
        <dbReference type="EMBL" id="TGO90104.1"/>
    </source>
</evidence>
<protein>
    <submittedName>
        <fullName evidence="2">Uncharacterized protein</fullName>
    </submittedName>
</protein>
<gene>
    <name evidence="2" type="ORF">BPOR_0079g00170</name>
</gene>
<dbReference type="Proteomes" id="UP000297280">
    <property type="component" value="Unassembled WGS sequence"/>
</dbReference>
<feature type="compositionally biased region" description="Basic and acidic residues" evidence="1">
    <location>
        <begin position="45"/>
        <end position="56"/>
    </location>
</feature>
<dbReference type="AlphaFoldDB" id="A0A4Z1KZY5"/>
<feature type="region of interest" description="Disordered" evidence="1">
    <location>
        <begin position="32"/>
        <end position="70"/>
    </location>
</feature>
<comment type="caution">
    <text evidence="2">The sequence shown here is derived from an EMBL/GenBank/DDBJ whole genome shotgun (WGS) entry which is preliminary data.</text>
</comment>